<dbReference type="InterPro" id="IPR029063">
    <property type="entry name" value="SAM-dependent_MTases_sf"/>
</dbReference>
<feature type="domain" description="Methyltransferase type 11" evidence="2">
    <location>
        <begin position="88"/>
        <end position="178"/>
    </location>
</feature>
<feature type="compositionally biased region" description="Low complexity" evidence="1">
    <location>
        <begin position="66"/>
        <end position="76"/>
    </location>
</feature>
<dbReference type="Proteomes" id="UP001482520">
    <property type="component" value="Unassembled WGS sequence"/>
</dbReference>
<evidence type="ECO:0000313" key="3">
    <source>
        <dbReference type="EMBL" id="MEQ7846616.1"/>
    </source>
</evidence>
<organism evidence="3 4">
    <name type="scientific">Nocardioides kribbensis</name>
    <dbReference type="NCBI Taxonomy" id="305517"/>
    <lineage>
        <taxon>Bacteria</taxon>
        <taxon>Bacillati</taxon>
        <taxon>Actinomycetota</taxon>
        <taxon>Actinomycetes</taxon>
        <taxon>Propionibacteriales</taxon>
        <taxon>Nocardioidaceae</taxon>
        <taxon>Nocardioides</taxon>
    </lineage>
</organism>
<keyword evidence="3" id="KW-0808">Transferase</keyword>
<dbReference type="Gene3D" id="3.40.50.150">
    <property type="entry name" value="Vaccinia Virus protein VP39"/>
    <property type="match status" value="1"/>
</dbReference>
<feature type="compositionally biased region" description="Pro residues" evidence="1">
    <location>
        <begin position="1"/>
        <end position="13"/>
    </location>
</feature>
<dbReference type="GO" id="GO:0032259">
    <property type="term" value="P:methylation"/>
    <property type="evidence" value="ECO:0007669"/>
    <property type="project" value="UniProtKB-KW"/>
</dbReference>
<evidence type="ECO:0000313" key="4">
    <source>
        <dbReference type="Proteomes" id="UP001482520"/>
    </source>
</evidence>
<dbReference type="Pfam" id="PF08241">
    <property type="entry name" value="Methyltransf_11"/>
    <property type="match status" value="1"/>
</dbReference>
<evidence type="ECO:0000259" key="2">
    <source>
        <dbReference type="Pfam" id="PF08241"/>
    </source>
</evidence>
<dbReference type="SUPFAM" id="SSF53335">
    <property type="entry name" value="S-adenosyl-L-methionine-dependent methyltransferases"/>
    <property type="match status" value="1"/>
</dbReference>
<dbReference type="InterPro" id="IPR050508">
    <property type="entry name" value="Methyltransf_Superfamily"/>
</dbReference>
<evidence type="ECO:0000256" key="1">
    <source>
        <dbReference type="SAM" id="MobiDB-lite"/>
    </source>
</evidence>
<dbReference type="PANTHER" id="PTHR42912">
    <property type="entry name" value="METHYLTRANSFERASE"/>
    <property type="match status" value="1"/>
</dbReference>
<sequence length="307" mass="30988">MPHQPGQPAPHRPAPSDGGPLRDPATGVGWSDVAATYARTFALLCAGAAEPLLDAAGVGRDDLSPRGAASGTPATGTGTGGRGRTRLLDVGTGTGSVAAAAVVRGAQVTAVDPDAAMVAWTGRAVPEAEVKQAGLPGLPYDEGAFDVVVAGFVVNHLADPRAGVAELAGLVAPGGRLAVTIWPSGQNAQSRLWAAVLADAGVVTPPSVGLPPDRDFPRTLDGLTDLVAATGLEVAVEAVRWTHRGDPASLWEGASAGIGGIGATVCAQDDATRLRLRGAYDHHVAALVRDGELAFETEALLAVGRRR</sequence>
<feature type="region of interest" description="Disordered" evidence="1">
    <location>
        <begin position="1"/>
        <end position="27"/>
    </location>
</feature>
<dbReference type="GO" id="GO:0008168">
    <property type="term" value="F:methyltransferase activity"/>
    <property type="evidence" value="ECO:0007669"/>
    <property type="project" value="UniProtKB-KW"/>
</dbReference>
<proteinExistence type="predicted"/>
<dbReference type="CDD" id="cd02440">
    <property type="entry name" value="AdoMet_MTases"/>
    <property type="match status" value="1"/>
</dbReference>
<keyword evidence="4" id="KW-1185">Reference proteome</keyword>
<protein>
    <submittedName>
        <fullName evidence="3">Class I SAM-dependent methyltransferase</fullName>
    </submittedName>
</protein>
<name>A0ABV1NVT4_9ACTN</name>
<gene>
    <name evidence="3" type="ORF">V6R90_04940</name>
</gene>
<reference evidence="3 4" key="1">
    <citation type="submission" date="2024-02" db="EMBL/GenBank/DDBJ databases">
        <title>Full genome sequence of Nocardioides kribbensis.</title>
        <authorList>
            <person name="Poletto B.L."/>
            <person name="Silva G."/>
            <person name="Galante D."/>
            <person name="Campos K.R."/>
            <person name="Santos M.B.N."/>
            <person name="Sacchi C.T."/>
        </authorList>
    </citation>
    <scope>NUCLEOTIDE SEQUENCE [LARGE SCALE GENOMIC DNA]</scope>
    <source>
        <strain evidence="3 4">O4R</strain>
    </source>
</reference>
<feature type="region of interest" description="Disordered" evidence="1">
    <location>
        <begin position="64"/>
        <end position="84"/>
    </location>
</feature>
<comment type="caution">
    <text evidence="3">The sequence shown here is derived from an EMBL/GenBank/DDBJ whole genome shotgun (WGS) entry which is preliminary data.</text>
</comment>
<dbReference type="EMBL" id="JBEGDP010000003">
    <property type="protein sequence ID" value="MEQ7846616.1"/>
    <property type="molecule type" value="Genomic_DNA"/>
</dbReference>
<keyword evidence="3" id="KW-0489">Methyltransferase</keyword>
<dbReference type="InterPro" id="IPR013216">
    <property type="entry name" value="Methyltransf_11"/>
</dbReference>
<dbReference type="RefSeq" id="WP_349803958.1">
    <property type="nucleotide sequence ID" value="NZ_JBEGDP010000003.1"/>
</dbReference>
<accession>A0ABV1NVT4</accession>